<dbReference type="PROSITE" id="PS50263">
    <property type="entry name" value="CN_HYDROLASE"/>
    <property type="match status" value="1"/>
</dbReference>
<evidence type="ECO:0000313" key="13">
    <source>
        <dbReference type="Proteomes" id="UP000035503"/>
    </source>
</evidence>
<name>A0A0G3I3X9_LIBAF</name>
<gene>
    <name evidence="7" type="primary">nadE</name>
    <name evidence="12" type="ORF">G293_04845</name>
</gene>
<accession>A0A0G3I3X9</accession>
<dbReference type="InterPro" id="IPR003010">
    <property type="entry name" value="C-N_Hydrolase"/>
</dbReference>
<proteinExistence type="inferred from homology"/>
<dbReference type="HAMAP" id="MF_02090">
    <property type="entry name" value="NadE_glutamine_dep"/>
    <property type="match status" value="1"/>
</dbReference>
<feature type="active site" description="For glutaminase activity" evidence="7">
    <location>
        <position position="113"/>
    </location>
</feature>
<dbReference type="Proteomes" id="UP000035503">
    <property type="component" value="Chromosome"/>
</dbReference>
<evidence type="ECO:0000256" key="3">
    <source>
        <dbReference type="ARBA" id="ARBA00022598"/>
    </source>
</evidence>
<keyword evidence="3 7" id="KW-0436">Ligase</keyword>
<dbReference type="NCBIfam" id="TIGR00552">
    <property type="entry name" value="nadE"/>
    <property type="match status" value="1"/>
</dbReference>
<evidence type="ECO:0000256" key="1">
    <source>
        <dbReference type="ARBA" id="ARBA00005188"/>
    </source>
</evidence>
<dbReference type="CDD" id="cd07570">
    <property type="entry name" value="GAT_Gln-NAD-synth"/>
    <property type="match status" value="1"/>
</dbReference>
<dbReference type="Pfam" id="PF00795">
    <property type="entry name" value="CN_hydrolase"/>
    <property type="match status" value="1"/>
</dbReference>
<comment type="pathway">
    <text evidence="1 7 8">Cofactor biosynthesis; NAD(+) biosynthesis; NAD(+) from deamido-NAD(+) (L-Gln route): step 1/1.</text>
</comment>
<dbReference type="PROSITE" id="PS00920">
    <property type="entry name" value="NITRIL_CHT_1"/>
    <property type="match status" value="1"/>
</dbReference>
<evidence type="ECO:0000256" key="6">
    <source>
        <dbReference type="ARBA" id="ARBA00023027"/>
    </source>
</evidence>
<dbReference type="Pfam" id="PF02540">
    <property type="entry name" value="NAD_synthase"/>
    <property type="match status" value="1"/>
</dbReference>
<dbReference type="PIRSF" id="PIRSF006630">
    <property type="entry name" value="NADS_GAT"/>
    <property type="match status" value="1"/>
</dbReference>
<evidence type="ECO:0000313" key="12">
    <source>
        <dbReference type="EMBL" id="AKK20584.1"/>
    </source>
</evidence>
<dbReference type="STRING" id="1277257.G293_04845"/>
<dbReference type="NCBIfam" id="NF010588">
    <property type="entry name" value="PRK13981.1"/>
    <property type="match status" value="1"/>
</dbReference>
<dbReference type="InterPro" id="IPR036526">
    <property type="entry name" value="C-N_Hydrolase_sf"/>
</dbReference>
<evidence type="ECO:0000256" key="5">
    <source>
        <dbReference type="ARBA" id="ARBA00022840"/>
    </source>
</evidence>
<dbReference type="Gene3D" id="3.60.110.10">
    <property type="entry name" value="Carbon-nitrogen hydrolase"/>
    <property type="match status" value="1"/>
</dbReference>
<feature type="binding site" evidence="7">
    <location>
        <position position="379"/>
    </location>
    <ligand>
        <name>deamido-NAD(+)</name>
        <dbReference type="ChEBI" id="CHEBI:58437"/>
        <note>ligand shared between two neighboring subunits</note>
    </ligand>
</feature>
<dbReference type="KEGG" id="lau:G293_04845"/>
<dbReference type="GO" id="GO:0009435">
    <property type="term" value="P:NAD+ biosynthetic process"/>
    <property type="evidence" value="ECO:0007669"/>
    <property type="project" value="UniProtKB-UniRule"/>
</dbReference>
<dbReference type="InterPro" id="IPR014729">
    <property type="entry name" value="Rossmann-like_a/b/a_fold"/>
</dbReference>
<evidence type="ECO:0000256" key="7">
    <source>
        <dbReference type="HAMAP-Rule" id="MF_02090"/>
    </source>
</evidence>
<reference evidence="12 13" key="1">
    <citation type="journal article" date="2015" name="Genome Announc.">
        <title>Complete Genome Sequence of 'Candidatus Liberibacter africanus,' a Bacterium Associated with Citrus Huanglongbing.</title>
        <authorList>
            <person name="Lin H."/>
            <person name="Pietersen G."/>
            <person name="Han C."/>
            <person name="Read D.A."/>
            <person name="Lou B."/>
            <person name="Gupta G."/>
            <person name="Civerolo E.L."/>
        </authorList>
    </citation>
    <scope>NUCLEOTIDE SEQUENCE [LARGE SCALE GENOMIC DNA]</scope>
    <source>
        <strain evidence="12 13">PTSAPSY</strain>
    </source>
</reference>
<dbReference type="GO" id="GO:0004359">
    <property type="term" value="F:glutaminase activity"/>
    <property type="evidence" value="ECO:0007669"/>
    <property type="project" value="InterPro"/>
</dbReference>
<dbReference type="SUPFAM" id="SSF52402">
    <property type="entry name" value="Adenine nucleotide alpha hydrolases-like"/>
    <property type="match status" value="1"/>
</dbReference>
<keyword evidence="5 7" id="KW-0067">ATP-binding</keyword>
<dbReference type="PANTHER" id="PTHR23090">
    <property type="entry name" value="NH 3 /GLUTAMINE-DEPENDENT NAD + SYNTHETASE"/>
    <property type="match status" value="1"/>
</dbReference>
<evidence type="ECO:0000256" key="4">
    <source>
        <dbReference type="ARBA" id="ARBA00022741"/>
    </source>
</evidence>
<feature type="active site" description="Proton acceptor; for glutaminase activity" evidence="7">
    <location>
        <position position="44"/>
    </location>
</feature>
<comment type="caution">
    <text evidence="7">Lacks conserved residue(s) required for the propagation of feature annotation.</text>
</comment>
<keyword evidence="13" id="KW-1185">Reference proteome</keyword>
<feature type="binding site" evidence="7">
    <location>
        <position position="119"/>
    </location>
    <ligand>
        <name>L-glutamine</name>
        <dbReference type="ChEBI" id="CHEBI:58359"/>
    </ligand>
</feature>
<evidence type="ECO:0000256" key="2">
    <source>
        <dbReference type="ARBA" id="ARBA00007145"/>
    </source>
</evidence>
<feature type="domain" description="CN hydrolase" evidence="11">
    <location>
        <begin position="4"/>
        <end position="252"/>
    </location>
</feature>
<feature type="binding site" evidence="7">
    <location>
        <position position="403"/>
    </location>
    <ligand>
        <name>ATP</name>
        <dbReference type="ChEBI" id="CHEBI:30616"/>
    </ligand>
</feature>
<evidence type="ECO:0000256" key="9">
    <source>
        <dbReference type="PROSITE-ProRule" id="PRU10139"/>
    </source>
</evidence>
<feature type="binding site" evidence="7">
    <location>
        <begin position="296"/>
        <end position="303"/>
    </location>
    <ligand>
        <name>ATP</name>
        <dbReference type="ChEBI" id="CHEBI:30616"/>
    </ligand>
</feature>
<feature type="binding site" evidence="7">
    <location>
        <position position="408"/>
    </location>
    <ligand>
        <name>deamido-NAD(+)</name>
        <dbReference type="ChEBI" id="CHEBI:58437"/>
        <note>ligand shared between two neighboring subunits</note>
    </ligand>
</feature>
<feature type="binding site" evidence="7">
    <location>
        <position position="176"/>
    </location>
    <ligand>
        <name>L-glutamine</name>
        <dbReference type="ChEBI" id="CHEBI:58359"/>
    </ligand>
</feature>
<dbReference type="PATRIC" id="fig|1277257.4.peg.1047"/>
<feature type="active site" description="Nucleophile; for glutaminase activity" evidence="7">
    <location>
        <position position="149"/>
    </location>
</feature>
<dbReference type="Gene3D" id="3.40.50.620">
    <property type="entry name" value="HUPs"/>
    <property type="match status" value="1"/>
</dbReference>
<evidence type="ECO:0000259" key="11">
    <source>
        <dbReference type="PROSITE" id="PS50263"/>
    </source>
</evidence>
<dbReference type="PANTHER" id="PTHR23090:SF9">
    <property type="entry name" value="GLUTAMINE-DEPENDENT NAD(+) SYNTHETASE"/>
    <property type="match status" value="1"/>
</dbReference>
<keyword evidence="4 7" id="KW-0547">Nucleotide-binding</keyword>
<protein>
    <recommendedName>
        <fullName evidence="7 8">Glutamine-dependent NAD(+) synthetase</fullName>
        <ecNumber evidence="7 8">6.3.5.1</ecNumber>
    </recommendedName>
    <alternativeName>
        <fullName evidence="7 8">NAD(+) synthase [glutamine-hydrolyzing]</fullName>
    </alternativeName>
</protein>
<feature type="active site" description="Proton acceptor" evidence="9">
    <location>
        <position position="44"/>
    </location>
</feature>
<dbReference type="GO" id="GO:0005737">
    <property type="term" value="C:cytoplasm"/>
    <property type="evidence" value="ECO:0007669"/>
    <property type="project" value="InterPro"/>
</dbReference>
<dbReference type="GO" id="GO:0008795">
    <property type="term" value="F:NAD+ synthase activity"/>
    <property type="evidence" value="ECO:0007669"/>
    <property type="project" value="UniProtKB-UniRule"/>
</dbReference>
<dbReference type="InterPro" id="IPR003694">
    <property type="entry name" value="NAD_synthase"/>
</dbReference>
<dbReference type="EC" id="6.3.5.1" evidence="7 8"/>
<comment type="similarity">
    <text evidence="2 7 8">In the C-terminal section; belongs to the NAD synthetase family.</text>
</comment>
<dbReference type="EMBL" id="CP004021">
    <property type="protein sequence ID" value="AKK20584.1"/>
    <property type="molecule type" value="Genomic_DNA"/>
</dbReference>
<dbReference type="CDD" id="cd00553">
    <property type="entry name" value="NAD_synthase"/>
    <property type="match status" value="1"/>
</dbReference>
<dbReference type="SUPFAM" id="SSF56317">
    <property type="entry name" value="Carbon-nitrogen hydrolase"/>
    <property type="match status" value="1"/>
</dbReference>
<organism evidence="12 13">
    <name type="scientific">Candidatus Liberibacter africanus PTSAPSY</name>
    <dbReference type="NCBI Taxonomy" id="1277257"/>
    <lineage>
        <taxon>Bacteria</taxon>
        <taxon>Pseudomonadati</taxon>
        <taxon>Pseudomonadota</taxon>
        <taxon>Alphaproteobacteria</taxon>
        <taxon>Hyphomicrobiales</taxon>
        <taxon>Rhizobiaceae</taxon>
        <taxon>Liberibacter</taxon>
    </lineage>
</organism>
<keyword evidence="6 7" id="KW-0520">NAD</keyword>
<comment type="catalytic activity">
    <reaction evidence="7 8">
        <text>deamido-NAD(+) + L-glutamine + ATP + H2O = L-glutamate + AMP + diphosphate + NAD(+) + H(+)</text>
        <dbReference type="Rhea" id="RHEA:24384"/>
        <dbReference type="ChEBI" id="CHEBI:15377"/>
        <dbReference type="ChEBI" id="CHEBI:15378"/>
        <dbReference type="ChEBI" id="CHEBI:29985"/>
        <dbReference type="ChEBI" id="CHEBI:30616"/>
        <dbReference type="ChEBI" id="CHEBI:33019"/>
        <dbReference type="ChEBI" id="CHEBI:57540"/>
        <dbReference type="ChEBI" id="CHEBI:58359"/>
        <dbReference type="ChEBI" id="CHEBI:58437"/>
        <dbReference type="ChEBI" id="CHEBI:456215"/>
        <dbReference type="EC" id="6.3.5.1"/>
    </reaction>
</comment>
<dbReference type="InterPro" id="IPR014445">
    <property type="entry name" value="Gln-dep_NAD_synthase"/>
</dbReference>
<evidence type="ECO:0000256" key="8">
    <source>
        <dbReference type="PIRNR" id="PIRNR006630"/>
    </source>
</evidence>
<feature type="binding site" evidence="7">
    <location>
        <position position="528"/>
    </location>
    <ligand>
        <name>deamido-NAD(+)</name>
        <dbReference type="ChEBI" id="CHEBI:58437"/>
        <note>ligand shared between two neighboring subunits</note>
    </ligand>
</feature>
<comment type="function">
    <text evidence="7">Catalyzes the ATP-dependent amidation of deamido-NAD to form NAD. Uses L-glutamine as a nitrogen source.</text>
</comment>
<dbReference type="UniPathway" id="UPA00253">
    <property type="reaction ID" value="UER00334"/>
</dbReference>
<dbReference type="GO" id="GO:0003952">
    <property type="term" value="F:NAD+ synthase (glutamine-hydrolyzing) activity"/>
    <property type="evidence" value="ECO:0007669"/>
    <property type="project" value="UniProtKB-UniRule"/>
</dbReference>
<dbReference type="AlphaFoldDB" id="A0A0G3I3X9"/>
<evidence type="ECO:0000256" key="10">
    <source>
        <dbReference type="RuleBase" id="RU003811"/>
    </source>
</evidence>
<dbReference type="GO" id="GO:0005524">
    <property type="term" value="F:ATP binding"/>
    <property type="evidence" value="ECO:0007669"/>
    <property type="project" value="UniProtKB-UniRule"/>
</dbReference>
<sequence>MKNFKIAVAQLNPIVGDIVGNITKARQVRNEATRLGADIVLFTELFISGYPPEDLVFNKSFIQKCYTELNTLKNDTNDNGAGVIIGFPRQSKEGILNSVAILDGGNIVAIRDKINLPNYNEFHEKRTFVSGYSNNPVVFRGIQLGVLICEDIWENSNICRNLKKQGAEFLLSINASPYCHNKLRKRHEIVRKQISHVNIPIIYVNQVGGQDELIFDGASFCFDSYQKLAFQMNHFVEQNLITKWQYDEQVDKWSFINNPPQSKVYIPLQEEADYHACVLSLRDYVQKNNFNKVIIGLSGGIDSALCATIAVDALGKDNVQTIMLPYKYTSHQSLEDAAACAKALGCRYDILPIHDLVDCFFSLMTQFLQEEPDGIVAENIQSRIRGNILMAISNHSNKMLLTTSNKSEVSVGYGTLYGDMSGGFNPLKDLYKTQVYKLASWRNSHCIVGGLGPLTEVIPLRILEKSPSAELRFNQTDQELLPAYPILDDIIKRIIENDETLIDGNMQHKYTSETVRYIENLLYNSEHKRRQSPLGTKITSKSFGRDRLYPIINKFRNHTDKE</sequence>
<dbReference type="FunFam" id="3.40.50.620:FF:000106">
    <property type="entry name" value="Glutamine-dependent NAD(+) synthetase"/>
    <property type="match status" value="1"/>
</dbReference>
<feature type="binding site" evidence="7">
    <location>
        <position position="182"/>
    </location>
    <ligand>
        <name>L-glutamine</name>
        <dbReference type="ChEBI" id="CHEBI:58359"/>
    </ligand>
</feature>
<dbReference type="InterPro" id="IPR022310">
    <property type="entry name" value="NAD/GMP_synthase"/>
</dbReference>
<dbReference type="GO" id="GO:0000257">
    <property type="term" value="F:nitrilase activity"/>
    <property type="evidence" value="ECO:0007669"/>
    <property type="project" value="UniProtKB-ARBA"/>
</dbReference>
<dbReference type="InterPro" id="IPR000132">
    <property type="entry name" value="Nitrilase/CN_hydratase_CS"/>
</dbReference>
<comment type="similarity">
    <text evidence="10">Belongs to the NAD synthetase family.</text>
</comment>